<dbReference type="AlphaFoldDB" id="A0A7J0FPE4"/>
<dbReference type="InterPro" id="IPR008271">
    <property type="entry name" value="Ser/Thr_kinase_AS"/>
</dbReference>
<dbReference type="GO" id="GO:0005634">
    <property type="term" value="C:nucleus"/>
    <property type="evidence" value="ECO:0007669"/>
    <property type="project" value="TreeGrafter"/>
</dbReference>
<evidence type="ECO:0000256" key="5">
    <source>
        <dbReference type="ARBA" id="ARBA00022777"/>
    </source>
</evidence>
<evidence type="ECO:0000256" key="8">
    <source>
        <dbReference type="ARBA" id="ARBA00049003"/>
    </source>
</evidence>
<evidence type="ECO:0000256" key="7">
    <source>
        <dbReference type="ARBA" id="ARBA00037966"/>
    </source>
</evidence>
<comment type="catalytic activity">
    <reaction evidence="10">
        <text>L-tyrosyl-[protein] + ATP = O-phospho-L-tyrosyl-[protein] + ADP + H(+)</text>
        <dbReference type="Rhea" id="RHEA:10596"/>
        <dbReference type="Rhea" id="RHEA-COMP:10136"/>
        <dbReference type="Rhea" id="RHEA-COMP:20101"/>
        <dbReference type="ChEBI" id="CHEBI:15378"/>
        <dbReference type="ChEBI" id="CHEBI:30616"/>
        <dbReference type="ChEBI" id="CHEBI:46858"/>
        <dbReference type="ChEBI" id="CHEBI:61978"/>
        <dbReference type="ChEBI" id="CHEBI:456216"/>
        <dbReference type="EC" id="2.7.12.1"/>
    </reaction>
</comment>
<dbReference type="GO" id="GO:0005524">
    <property type="term" value="F:ATP binding"/>
    <property type="evidence" value="ECO:0007669"/>
    <property type="project" value="UniProtKB-UniRule"/>
</dbReference>
<dbReference type="PANTHER" id="PTHR45646">
    <property type="entry name" value="SERINE/THREONINE-PROTEIN KINASE DOA-RELATED"/>
    <property type="match status" value="1"/>
</dbReference>
<keyword evidence="2" id="KW-0723">Serine/threonine-protein kinase</keyword>
<dbReference type="InterPro" id="IPR051175">
    <property type="entry name" value="CLK_kinases"/>
</dbReference>
<keyword evidence="4 11" id="KW-0547">Nucleotide-binding</keyword>
<evidence type="ECO:0000313" key="14">
    <source>
        <dbReference type="Proteomes" id="UP000585474"/>
    </source>
</evidence>
<dbReference type="CDD" id="cd14134">
    <property type="entry name" value="PKc_CLK"/>
    <property type="match status" value="1"/>
</dbReference>
<evidence type="ECO:0000256" key="4">
    <source>
        <dbReference type="ARBA" id="ARBA00022741"/>
    </source>
</evidence>
<comment type="catalytic activity">
    <reaction evidence="9">
        <text>L-threonyl-[protein] + ATP = O-phospho-L-threonyl-[protein] + ADP + H(+)</text>
        <dbReference type="Rhea" id="RHEA:46608"/>
        <dbReference type="Rhea" id="RHEA-COMP:11060"/>
        <dbReference type="Rhea" id="RHEA-COMP:11605"/>
        <dbReference type="ChEBI" id="CHEBI:15378"/>
        <dbReference type="ChEBI" id="CHEBI:30013"/>
        <dbReference type="ChEBI" id="CHEBI:30616"/>
        <dbReference type="ChEBI" id="CHEBI:61977"/>
        <dbReference type="ChEBI" id="CHEBI:456216"/>
        <dbReference type="EC" id="2.7.12.1"/>
    </reaction>
</comment>
<dbReference type="SUPFAM" id="SSF56112">
    <property type="entry name" value="Protein kinase-like (PK-like)"/>
    <property type="match status" value="1"/>
</dbReference>
<dbReference type="OrthoDB" id="283111at2759"/>
<proteinExistence type="inferred from homology"/>
<keyword evidence="14" id="KW-1185">Reference proteome</keyword>
<evidence type="ECO:0000256" key="2">
    <source>
        <dbReference type="ARBA" id="ARBA00022527"/>
    </source>
</evidence>
<reference evidence="13 14" key="1">
    <citation type="submission" date="2019-07" db="EMBL/GenBank/DDBJ databases">
        <title>De Novo Assembly of kiwifruit Actinidia rufa.</title>
        <authorList>
            <person name="Sugita-Konishi S."/>
            <person name="Sato K."/>
            <person name="Mori E."/>
            <person name="Abe Y."/>
            <person name="Kisaki G."/>
            <person name="Hamano K."/>
            <person name="Suezawa K."/>
            <person name="Otani M."/>
            <person name="Fukuda T."/>
            <person name="Manabe T."/>
            <person name="Gomi K."/>
            <person name="Tabuchi M."/>
            <person name="Akimitsu K."/>
            <person name="Kataoka I."/>
        </authorList>
    </citation>
    <scope>NUCLEOTIDE SEQUENCE [LARGE SCALE GENOMIC DNA]</scope>
    <source>
        <strain evidence="14">cv. Fuchu</strain>
    </source>
</reference>
<name>A0A7J0FPE4_9ERIC</name>
<dbReference type="InterPro" id="IPR017441">
    <property type="entry name" value="Protein_kinase_ATP_BS"/>
</dbReference>
<evidence type="ECO:0000259" key="12">
    <source>
        <dbReference type="PROSITE" id="PS50011"/>
    </source>
</evidence>
<dbReference type="PROSITE" id="PS00108">
    <property type="entry name" value="PROTEIN_KINASE_ST"/>
    <property type="match status" value="1"/>
</dbReference>
<dbReference type="Gene3D" id="1.10.510.10">
    <property type="entry name" value="Transferase(Phosphotransferase) domain 1"/>
    <property type="match status" value="1"/>
</dbReference>
<dbReference type="SMART" id="SM00220">
    <property type="entry name" value="S_TKc"/>
    <property type="match status" value="1"/>
</dbReference>
<comment type="similarity">
    <text evidence="7">Belongs to the protein kinase superfamily. CMGC Ser/Thr protein kinase family. Lammer subfamily.</text>
</comment>
<evidence type="ECO:0000313" key="13">
    <source>
        <dbReference type="EMBL" id="GFZ00040.1"/>
    </source>
</evidence>
<comment type="catalytic activity">
    <reaction evidence="8">
        <text>L-seryl-[protein] + ATP = O-phospho-L-seryl-[protein] + ADP + H(+)</text>
        <dbReference type="Rhea" id="RHEA:17989"/>
        <dbReference type="Rhea" id="RHEA-COMP:9863"/>
        <dbReference type="Rhea" id="RHEA-COMP:11604"/>
        <dbReference type="ChEBI" id="CHEBI:15378"/>
        <dbReference type="ChEBI" id="CHEBI:29999"/>
        <dbReference type="ChEBI" id="CHEBI:30616"/>
        <dbReference type="ChEBI" id="CHEBI:83421"/>
        <dbReference type="ChEBI" id="CHEBI:456216"/>
        <dbReference type="EC" id="2.7.12.1"/>
    </reaction>
</comment>
<protein>
    <recommendedName>
        <fullName evidence="1">dual-specificity kinase</fullName>
        <ecNumber evidence="1">2.7.12.1</ecNumber>
    </recommendedName>
</protein>
<dbReference type="GO" id="GO:0004674">
    <property type="term" value="F:protein serine/threonine kinase activity"/>
    <property type="evidence" value="ECO:0007669"/>
    <property type="project" value="UniProtKB-KW"/>
</dbReference>
<feature type="domain" description="Protein kinase" evidence="12">
    <location>
        <begin position="96"/>
        <end position="432"/>
    </location>
</feature>
<dbReference type="PANTHER" id="PTHR45646:SF14">
    <property type="entry name" value="SERINE_THREONINE-PROTEIN KINASE AFC2-LIKE ISOFORM X1"/>
    <property type="match status" value="1"/>
</dbReference>
<evidence type="ECO:0000256" key="1">
    <source>
        <dbReference type="ARBA" id="ARBA00013203"/>
    </source>
</evidence>
<dbReference type="PROSITE" id="PS50011">
    <property type="entry name" value="PROTEIN_KINASE_DOM"/>
    <property type="match status" value="1"/>
</dbReference>
<dbReference type="GO" id="GO:0004712">
    <property type="term" value="F:protein serine/threonine/tyrosine kinase activity"/>
    <property type="evidence" value="ECO:0007669"/>
    <property type="project" value="UniProtKB-EC"/>
</dbReference>
<evidence type="ECO:0000256" key="10">
    <source>
        <dbReference type="ARBA" id="ARBA00051680"/>
    </source>
</evidence>
<organism evidence="13 14">
    <name type="scientific">Actinidia rufa</name>
    <dbReference type="NCBI Taxonomy" id="165716"/>
    <lineage>
        <taxon>Eukaryota</taxon>
        <taxon>Viridiplantae</taxon>
        <taxon>Streptophyta</taxon>
        <taxon>Embryophyta</taxon>
        <taxon>Tracheophyta</taxon>
        <taxon>Spermatophyta</taxon>
        <taxon>Magnoliopsida</taxon>
        <taxon>eudicotyledons</taxon>
        <taxon>Gunneridae</taxon>
        <taxon>Pentapetalae</taxon>
        <taxon>asterids</taxon>
        <taxon>Ericales</taxon>
        <taxon>Actinidiaceae</taxon>
        <taxon>Actinidia</taxon>
    </lineage>
</organism>
<gene>
    <name evidence="13" type="ORF">Acr_13g0014390</name>
</gene>
<dbReference type="FunFam" id="1.10.510.10:FF:000612">
    <property type="entry name" value="Serine/threonine-protein kinase AFC2"/>
    <property type="match status" value="1"/>
</dbReference>
<dbReference type="Gene3D" id="3.30.200.20">
    <property type="entry name" value="Phosphorylase Kinase, domain 1"/>
    <property type="match status" value="1"/>
</dbReference>
<dbReference type="PROSITE" id="PS00107">
    <property type="entry name" value="PROTEIN_KINASE_ATP"/>
    <property type="match status" value="1"/>
</dbReference>
<dbReference type="InterPro" id="IPR000719">
    <property type="entry name" value="Prot_kinase_dom"/>
</dbReference>
<comment type="caution">
    <text evidence="13">The sequence shown here is derived from an EMBL/GenBank/DDBJ whole genome shotgun (WGS) entry which is preliminary data.</text>
</comment>
<evidence type="ECO:0000256" key="6">
    <source>
        <dbReference type="ARBA" id="ARBA00022840"/>
    </source>
</evidence>
<feature type="binding site" evidence="11">
    <location>
        <position position="132"/>
    </location>
    <ligand>
        <name>ATP</name>
        <dbReference type="ChEBI" id="CHEBI:30616"/>
    </ligand>
</feature>
<evidence type="ECO:0000256" key="9">
    <source>
        <dbReference type="ARBA" id="ARBA00049308"/>
    </source>
</evidence>
<dbReference type="Pfam" id="PF00069">
    <property type="entry name" value="Pkinase"/>
    <property type="match status" value="1"/>
</dbReference>
<sequence length="571" mass="65378">MEMEYVTEFPHSHMDRRPKKRPRLGWDVSHTPKAQSGIYFGQDVGNVTSFGHSRVLSDHASLFVKGLVQKGSPPWRDDDKDGHYMFELGENLTLRYKILRKIGEGTFGQVLECWDREAKEMVAIKVVRSIKKYREAAMMEIDVLQLLERYDKSGSRSMHRWLSVFILCSCVQIRNWFDYRNHICIVFENLGPSLFDFLRKNNYRSFPVDLVLMHDMRLIHTDLKPENILFVSPDYVKVPDCKVASLSQKDGSCFKRLPKSSAIKVIDFGSTAYEHQDHNYIVSTRHYRAPEVILAQFICCYSSLGWSYPCDIWSVGCILVELCSGEALFQTHENLEHLAMMERVLGPMPHHMLKRVDRHAEKYVRRGRLDWPEGTTSRESIKAVLKLHHLQNLVMHHVDHSAGDLIDLLQGLLRYDPSLRMTAHQALRHPFFARDFERRKSLPISLHGSEDENDATDNKNGLQNEGDLGKCTECQSIVFGPFVWVVIGAGLSGHVESNALAVGKLKAEAGVNEEVECWSSGGGALDSGDCVLKMMKTKMVNERKFAQLLWRIENDLTFKQNDSSNGKESIF</sequence>
<evidence type="ECO:0000256" key="11">
    <source>
        <dbReference type="PROSITE-ProRule" id="PRU10141"/>
    </source>
</evidence>
<dbReference type="InterPro" id="IPR011009">
    <property type="entry name" value="Kinase-like_dom_sf"/>
</dbReference>
<evidence type="ECO:0000256" key="3">
    <source>
        <dbReference type="ARBA" id="ARBA00022679"/>
    </source>
</evidence>
<dbReference type="Proteomes" id="UP000585474">
    <property type="component" value="Unassembled WGS sequence"/>
</dbReference>
<keyword evidence="3" id="KW-0808">Transferase</keyword>
<accession>A0A7J0FPE4</accession>
<dbReference type="EMBL" id="BJWL01000013">
    <property type="protein sequence ID" value="GFZ00040.1"/>
    <property type="molecule type" value="Genomic_DNA"/>
</dbReference>
<dbReference type="EC" id="2.7.12.1" evidence="1"/>
<keyword evidence="5 13" id="KW-0418">Kinase</keyword>
<keyword evidence="6 11" id="KW-0067">ATP-binding</keyword>